<evidence type="ECO:0000256" key="2">
    <source>
        <dbReference type="ARBA" id="ARBA00006523"/>
    </source>
</evidence>
<dbReference type="PANTHER" id="PTHR23535:SF2">
    <property type="entry name" value="SUGAR EFFLUX TRANSPORTER A-RELATED"/>
    <property type="match status" value="1"/>
</dbReference>
<feature type="transmembrane region" description="Helical" evidence="9">
    <location>
        <begin position="129"/>
        <end position="148"/>
    </location>
</feature>
<keyword evidence="5" id="KW-0762">Sugar transport</keyword>
<evidence type="ECO:0000256" key="3">
    <source>
        <dbReference type="ARBA" id="ARBA00022448"/>
    </source>
</evidence>
<dbReference type="InterPro" id="IPR011701">
    <property type="entry name" value="MFS"/>
</dbReference>
<evidence type="ECO:0000256" key="5">
    <source>
        <dbReference type="ARBA" id="ARBA00022597"/>
    </source>
</evidence>
<dbReference type="PROSITE" id="PS50850">
    <property type="entry name" value="MFS"/>
    <property type="match status" value="1"/>
</dbReference>
<evidence type="ECO:0000313" key="11">
    <source>
        <dbReference type="EMBL" id="QIH43212.1"/>
    </source>
</evidence>
<keyword evidence="6 9" id="KW-0812">Transmembrane</keyword>
<proteinExistence type="inferred from homology"/>
<dbReference type="CDD" id="cd17471">
    <property type="entry name" value="MFS_Set"/>
    <property type="match status" value="1"/>
</dbReference>
<dbReference type="GO" id="GO:0022857">
    <property type="term" value="F:transmembrane transporter activity"/>
    <property type="evidence" value="ECO:0007669"/>
    <property type="project" value="InterPro"/>
</dbReference>
<comment type="subcellular location">
    <subcellularLocation>
        <location evidence="1">Cell membrane</location>
        <topology evidence="1">Multi-pass membrane protein</topology>
    </subcellularLocation>
</comment>
<organism evidence="11 12">
    <name type="scientific">Vibrio ziniensis</name>
    <dbReference type="NCBI Taxonomy" id="2711221"/>
    <lineage>
        <taxon>Bacteria</taxon>
        <taxon>Pseudomonadati</taxon>
        <taxon>Pseudomonadota</taxon>
        <taxon>Gammaproteobacteria</taxon>
        <taxon>Vibrionales</taxon>
        <taxon>Vibrionaceae</taxon>
        <taxon>Vibrio</taxon>
    </lineage>
</organism>
<comment type="similarity">
    <text evidence="2">Belongs to the major facilitator superfamily. Set transporter family.</text>
</comment>
<dbReference type="Pfam" id="PF07690">
    <property type="entry name" value="MFS_1"/>
    <property type="match status" value="2"/>
</dbReference>
<dbReference type="InterPro" id="IPR036259">
    <property type="entry name" value="MFS_trans_sf"/>
</dbReference>
<dbReference type="PRINTS" id="PR01035">
    <property type="entry name" value="TCRTETA"/>
</dbReference>
<evidence type="ECO:0000256" key="1">
    <source>
        <dbReference type="ARBA" id="ARBA00004651"/>
    </source>
</evidence>
<evidence type="ECO:0000256" key="6">
    <source>
        <dbReference type="ARBA" id="ARBA00022692"/>
    </source>
</evidence>
<feature type="transmembrane region" description="Helical" evidence="9">
    <location>
        <begin position="318"/>
        <end position="339"/>
    </location>
</feature>
<protein>
    <submittedName>
        <fullName evidence="11">MFS transporter</fullName>
    </submittedName>
</protein>
<feature type="transmembrane region" description="Helical" evidence="9">
    <location>
        <begin position="283"/>
        <end position="306"/>
    </location>
</feature>
<sequence length="380" mass="41219">MNGLTALAFAFIMPIMSLFLVSELHTEPALIGLYTSLTALMTIVVSQKLTGLIDKGVSSKLLLVVSLAGIFSAAMMFSFATEFWHAITIGCVLMPLASSSIPLILTVIRRYADSTGKNSAKMNSQMRSSVSFLWIFGPPLAFLSVDQFGFDNNFYISAAIAGFVLLWIVFLFKAPVIEADKIKNKPKTKLPMAVWLLGVVVLLANIANSTYINAMPLFMTQELGFSKSYPGIFMGITAAVEIPVMLLAVGWAQRFGKSQVIRLGFIAGAVFYIGMYFNTSLNIFFALQTLNGLFFGIFVGLGITIMQDFAPSSVGKASAFYTNAMLVGTMIGTSTMGIISQYFGFKAPLLLCLGAITCSFIGLILFDAYIANEQRKIQCA</sequence>
<dbReference type="KEGG" id="vzi:G5S32_07970"/>
<keyword evidence="8 9" id="KW-0472">Membrane</keyword>
<gene>
    <name evidence="11" type="ORF">G5S32_07970</name>
</gene>
<keyword evidence="3" id="KW-0813">Transport</keyword>
<feature type="transmembrane region" description="Helical" evidence="9">
    <location>
        <begin position="259"/>
        <end position="277"/>
    </location>
</feature>
<dbReference type="SUPFAM" id="SSF103473">
    <property type="entry name" value="MFS general substrate transporter"/>
    <property type="match status" value="1"/>
</dbReference>
<dbReference type="EMBL" id="CP049331">
    <property type="protein sequence ID" value="QIH43212.1"/>
    <property type="molecule type" value="Genomic_DNA"/>
</dbReference>
<feature type="transmembrane region" description="Helical" evidence="9">
    <location>
        <begin position="154"/>
        <end position="172"/>
    </location>
</feature>
<feature type="transmembrane region" description="Helical" evidence="9">
    <location>
        <begin position="232"/>
        <end position="252"/>
    </location>
</feature>
<dbReference type="Gene3D" id="1.20.1250.20">
    <property type="entry name" value="MFS general substrate transporter like domains"/>
    <property type="match status" value="2"/>
</dbReference>
<dbReference type="PANTHER" id="PTHR23535">
    <property type="entry name" value="SUGAR EFFLUX TRANSPORTER A-RELATED"/>
    <property type="match status" value="1"/>
</dbReference>
<reference evidence="11 12" key="1">
    <citation type="submission" date="2020-02" db="EMBL/GenBank/DDBJ databases">
        <title>A complete genome of a marine bacterium Vibrio sp. ZWAL4003 isolated from the mangrove sediment with the ability to degrade polysaccharides.</title>
        <authorList>
            <person name="Wu J."/>
            <person name="Qu W."/>
            <person name="Zeng R."/>
        </authorList>
    </citation>
    <scope>NUCLEOTIDE SEQUENCE [LARGE SCALE GENOMIC DNA]</scope>
    <source>
        <strain evidence="11 12">ZWAL4003</strain>
    </source>
</reference>
<feature type="transmembrane region" description="Helical" evidence="9">
    <location>
        <begin position="31"/>
        <end position="49"/>
    </location>
</feature>
<dbReference type="InterPro" id="IPR001958">
    <property type="entry name" value="Tet-R_TetA/multi-R_MdtG-like"/>
</dbReference>
<feature type="transmembrane region" description="Helical" evidence="9">
    <location>
        <begin position="61"/>
        <end position="80"/>
    </location>
</feature>
<feature type="transmembrane region" description="Helical" evidence="9">
    <location>
        <begin position="193"/>
        <end position="212"/>
    </location>
</feature>
<keyword evidence="7 9" id="KW-1133">Transmembrane helix</keyword>
<evidence type="ECO:0000259" key="10">
    <source>
        <dbReference type="PROSITE" id="PS50850"/>
    </source>
</evidence>
<feature type="transmembrane region" description="Helical" evidence="9">
    <location>
        <begin position="86"/>
        <end position="108"/>
    </location>
</feature>
<dbReference type="InterPro" id="IPR020846">
    <property type="entry name" value="MFS_dom"/>
</dbReference>
<evidence type="ECO:0000256" key="7">
    <source>
        <dbReference type="ARBA" id="ARBA00022989"/>
    </source>
</evidence>
<dbReference type="GO" id="GO:0005886">
    <property type="term" value="C:plasma membrane"/>
    <property type="evidence" value="ECO:0007669"/>
    <property type="project" value="UniProtKB-SubCell"/>
</dbReference>
<dbReference type="AlphaFoldDB" id="A0A6G7CM81"/>
<evidence type="ECO:0000256" key="8">
    <source>
        <dbReference type="ARBA" id="ARBA00023136"/>
    </source>
</evidence>
<dbReference type="Proteomes" id="UP000503003">
    <property type="component" value="Chromosome 1"/>
</dbReference>
<name>A0A6G7CM81_9VIBR</name>
<evidence type="ECO:0000256" key="9">
    <source>
        <dbReference type="SAM" id="Phobius"/>
    </source>
</evidence>
<feature type="transmembrane region" description="Helical" evidence="9">
    <location>
        <begin position="345"/>
        <end position="366"/>
    </location>
</feature>
<accession>A0A6G7CM81</accession>
<keyword evidence="4" id="KW-1003">Cell membrane</keyword>
<feature type="domain" description="Major facilitator superfamily (MFS) profile" evidence="10">
    <location>
        <begin position="193"/>
        <end position="380"/>
    </location>
</feature>
<evidence type="ECO:0000256" key="4">
    <source>
        <dbReference type="ARBA" id="ARBA00022475"/>
    </source>
</evidence>
<evidence type="ECO:0000313" key="12">
    <source>
        <dbReference type="Proteomes" id="UP000503003"/>
    </source>
</evidence>
<keyword evidence="12" id="KW-1185">Reference proteome</keyword>